<feature type="chain" id="PRO_5045731165" evidence="1">
    <location>
        <begin position="22"/>
        <end position="310"/>
    </location>
</feature>
<gene>
    <name evidence="3" type="ORF">ACFOZ9_09340</name>
</gene>
<dbReference type="PANTHER" id="PTHR32060:SF22">
    <property type="entry name" value="CARBOXYL-TERMINAL-PROCESSING PEPTIDASE 3, CHLOROPLASTIC"/>
    <property type="match status" value="1"/>
</dbReference>
<dbReference type="Pfam" id="PF17820">
    <property type="entry name" value="PDZ_6"/>
    <property type="match status" value="1"/>
</dbReference>
<dbReference type="InterPro" id="IPR001478">
    <property type="entry name" value="PDZ"/>
</dbReference>
<dbReference type="InterPro" id="IPR036034">
    <property type="entry name" value="PDZ_sf"/>
</dbReference>
<comment type="caution">
    <text evidence="3">The sequence shown here is derived from an EMBL/GenBank/DDBJ whole genome shotgun (WGS) entry which is preliminary data.</text>
</comment>
<dbReference type="PROSITE" id="PS50106">
    <property type="entry name" value="PDZ"/>
    <property type="match status" value="1"/>
</dbReference>
<proteinExistence type="predicted"/>
<evidence type="ECO:0000256" key="1">
    <source>
        <dbReference type="SAM" id="SignalP"/>
    </source>
</evidence>
<dbReference type="Proteomes" id="UP001595998">
    <property type="component" value="Unassembled WGS sequence"/>
</dbReference>
<dbReference type="RefSeq" id="WP_380038856.1">
    <property type="nucleotide sequence ID" value="NZ_JBHSEH010000009.1"/>
</dbReference>
<dbReference type="Gene3D" id="2.30.42.10">
    <property type="match status" value="1"/>
</dbReference>
<feature type="domain" description="PDZ" evidence="2">
    <location>
        <begin position="220"/>
        <end position="277"/>
    </location>
</feature>
<name>A0ABV8XLY3_9DEIO</name>
<evidence type="ECO:0000313" key="4">
    <source>
        <dbReference type="Proteomes" id="UP001595998"/>
    </source>
</evidence>
<dbReference type="SMART" id="SM00228">
    <property type="entry name" value="PDZ"/>
    <property type="match status" value="1"/>
</dbReference>
<keyword evidence="1" id="KW-0732">Signal</keyword>
<accession>A0ABV8XLY3</accession>
<dbReference type="EMBL" id="JBHSEH010000009">
    <property type="protein sequence ID" value="MFC4426415.1"/>
    <property type="molecule type" value="Genomic_DNA"/>
</dbReference>
<keyword evidence="4" id="KW-1185">Reference proteome</keyword>
<feature type="signal peptide" evidence="1">
    <location>
        <begin position="1"/>
        <end position="21"/>
    </location>
</feature>
<dbReference type="CDD" id="cd06782">
    <property type="entry name" value="cpPDZ_CPP-like"/>
    <property type="match status" value="1"/>
</dbReference>
<evidence type="ECO:0000313" key="3">
    <source>
        <dbReference type="EMBL" id="MFC4426415.1"/>
    </source>
</evidence>
<dbReference type="InterPro" id="IPR041489">
    <property type="entry name" value="PDZ_6"/>
</dbReference>
<dbReference type="PANTHER" id="PTHR32060">
    <property type="entry name" value="TAIL-SPECIFIC PROTEASE"/>
    <property type="match status" value="1"/>
</dbReference>
<evidence type="ECO:0000259" key="2">
    <source>
        <dbReference type="PROSITE" id="PS50106"/>
    </source>
</evidence>
<dbReference type="SUPFAM" id="SSF50156">
    <property type="entry name" value="PDZ domain-like"/>
    <property type="match status" value="1"/>
</dbReference>
<protein>
    <submittedName>
        <fullName evidence="3">PDZ domain-containing protein</fullName>
    </submittedName>
</protein>
<organism evidence="3 4">
    <name type="scientific">Deinococcus navajonensis</name>
    <dbReference type="NCBI Taxonomy" id="309884"/>
    <lineage>
        <taxon>Bacteria</taxon>
        <taxon>Thermotogati</taxon>
        <taxon>Deinococcota</taxon>
        <taxon>Deinococci</taxon>
        <taxon>Deinococcales</taxon>
        <taxon>Deinococcaceae</taxon>
        <taxon>Deinococcus</taxon>
    </lineage>
</organism>
<sequence>MPRPRVCFLALMLMLSTAAAAALKEGALLQGRIVDWPAGETGVIQLESLVQGDTTTVFATGPIDASGQFQLALPPASQVQPTLAPLSNWLTLRSNEGPECTGEGAVTPPDGGYRFFFLVSHRAGQVFGDVVMRTSAQRFQAVGQGEARLAFFGPSTGRAVKVEGTVTCPDVITVYQGSFTAGWHLLPAQVTGRRDGQTLERVTAAAVPASLSWRQFTEFGGIGVQFEPRAGGAGAAIIGVLPGGPAARAGVRAGDQLVEVDGQSVTGLTFPQIVARVAGTAGVPIRLGLRRGGVEGLVRLTIIRTLQRVP</sequence>
<reference evidence="4" key="1">
    <citation type="journal article" date="2019" name="Int. J. Syst. Evol. Microbiol.">
        <title>The Global Catalogue of Microorganisms (GCM) 10K type strain sequencing project: providing services to taxonomists for standard genome sequencing and annotation.</title>
        <authorList>
            <consortium name="The Broad Institute Genomics Platform"/>
            <consortium name="The Broad Institute Genome Sequencing Center for Infectious Disease"/>
            <person name="Wu L."/>
            <person name="Ma J."/>
        </authorList>
    </citation>
    <scope>NUCLEOTIDE SEQUENCE [LARGE SCALE GENOMIC DNA]</scope>
    <source>
        <strain evidence="4">CCUG 56029</strain>
    </source>
</reference>